<keyword evidence="2" id="KW-1185">Reference proteome</keyword>
<dbReference type="Proteomes" id="UP000092460">
    <property type="component" value="Unassembled WGS sequence"/>
</dbReference>
<accession>A0A1B0BF11</accession>
<dbReference type="EnsemblMetazoa" id="GPPI027968-RA">
    <property type="protein sequence ID" value="GPPI027968-PA"/>
    <property type="gene ID" value="GPPI027968"/>
</dbReference>
<dbReference type="AlphaFoldDB" id="A0A1B0BF11"/>
<protein>
    <submittedName>
        <fullName evidence="1">Uncharacterized protein</fullName>
    </submittedName>
</protein>
<dbReference type="EMBL" id="JXJN01013252">
    <property type="status" value="NOT_ANNOTATED_CDS"/>
    <property type="molecule type" value="Genomic_DNA"/>
</dbReference>
<name>A0A1B0BF11_9MUSC</name>
<sequence>MLRENTIRTRHISEVTREDNSIHVNTKDEAVEACEPRNTKFNGIQQKSSGIDNTVRVNTRNMGKTNMDRYPFLHIMSLVGQPGIPRMVGPSIQSVVNPSHV</sequence>
<reference evidence="2" key="1">
    <citation type="submission" date="2015-01" db="EMBL/GenBank/DDBJ databases">
        <authorList>
            <person name="Aksoy S."/>
            <person name="Warren W."/>
            <person name="Wilson R.K."/>
        </authorList>
    </citation>
    <scope>NUCLEOTIDE SEQUENCE [LARGE SCALE GENOMIC DNA]</scope>
    <source>
        <strain evidence="2">IAEA</strain>
    </source>
</reference>
<proteinExistence type="predicted"/>
<reference evidence="1" key="2">
    <citation type="submission" date="2020-05" db="UniProtKB">
        <authorList>
            <consortium name="EnsemblMetazoa"/>
        </authorList>
    </citation>
    <scope>IDENTIFICATION</scope>
    <source>
        <strain evidence="1">IAEA</strain>
    </source>
</reference>
<dbReference type="VEuPathDB" id="VectorBase:GPPI027968"/>
<evidence type="ECO:0000313" key="1">
    <source>
        <dbReference type="EnsemblMetazoa" id="GPPI027968-PA"/>
    </source>
</evidence>
<evidence type="ECO:0000313" key="2">
    <source>
        <dbReference type="Proteomes" id="UP000092460"/>
    </source>
</evidence>
<organism evidence="1 2">
    <name type="scientific">Glossina palpalis gambiensis</name>
    <dbReference type="NCBI Taxonomy" id="67801"/>
    <lineage>
        <taxon>Eukaryota</taxon>
        <taxon>Metazoa</taxon>
        <taxon>Ecdysozoa</taxon>
        <taxon>Arthropoda</taxon>
        <taxon>Hexapoda</taxon>
        <taxon>Insecta</taxon>
        <taxon>Pterygota</taxon>
        <taxon>Neoptera</taxon>
        <taxon>Endopterygota</taxon>
        <taxon>Diptera</taxon>
        <taxon>Brachycera</taxon>
        <taxon>Muscomorpha</taxon>
        <taxon>Hippoboscoidea</taxon>
        <taxon>Glossinidae</taxon>
        <taxon>Glossina</taxon>
    </lineage>
</organism>